<feature type="transmembrane region" description="Helical" evidence="6">
    <location>
        <begin position="152"/>
        <end position="172"/>
    </location>
</feature>
<comment type="subcellular location">
    <subcellularLocation>
        <location evidence="1">Cell membrane</location>
        <topology evidence="1">Multi-pass membrane protein</topology>
    </subcellularLocation>
</comment>
<dbReference type="SUPFAM" id="SSF55729">
    <property type="entry name" value="Acyl-CoA N-acyltransferases (Nat)"/>
    <property type="match status" value="1"/>
</dbReference>
<evidence type="ECO:0000256" key="5">
    <source>
        <dbReference type="ARBA" id="ARBA00023136"/>
    </source>
</evidence>
<feature type="transmembrane region" description="Helical" evidence="6">
    <location>
        <begin position="51"/>
        <end position="70"/>
    </location>
</feature>
<feature type="transmembrane region" description="Helical" evidence="6">
    <location>
        <begin position="178"/>
        <end position="198"/>
    </location>
</feature>
<dbReference type="InterPro" id="IPR016181">
    <property type="entry name" value="Acyl_CoA_acyltransferase"/>
</dbReference>
<dbReference type="GO" id="GO:0055091">
    <property type="term" value="P:phospholipid homeostasis"/>
    <property type="evidence" value="ECO:0007669"/>
    <property type="project" value="TreeGrafter"/>
</dbReference>
<evidence type="ECO:0000259" key="7">
    <source>
        <dbReference type="Pfam" id="PF09924"/>
    </source>
</evidence>
<keyword evidence="9" id="KW-1185">Reference proteome</keyword>
<dbReference type="AlphaFoldDB" id="A0A0D0PD11"/>
<keyword evidence="4 6" id="KW-1133">Transmembrane helix</keyword>
<dbReference type="GO" id="GO:0016755">
    <property type="term" value="F:aminoacyltransferase activity"/>
    <property type="evidence" value="ECO:0007669"/>
    <property type="project" value="TreeGrafter"/>
</dbReference>
<dbReference type="InterPro" id="IPR051211">
    <property type="entry name" value="PG_lysyltransferase"/>
</dbReference>
<gene>
    <name evidence="8" type="ORF">Wenmar_01698</name>
</gene>
<evidence type="ECO:0000256" key="1">
    <source>
        <dbReference type="ARBA" id="ARBA00004651"/>
    </source>
</evidence>
<dbReference type="OrthoDB" id="145485at2"/>
<dbReference type="PANTHER" id="PTHR34697:SF2">
    <property type="entry name" value="PHOSPHATIDYLGLYCEROL LYSYLTRANSFERASE"/>
    <property type="match status" value="1"/>
</dbReference>
<evidence type="ECO:0000256" key="6">
    <source>
        <dbReference type="SAM" id="Phobius"/>
    </source>
</evidence>
<proteinExistence type="predicted"/>
<dbReference type="STRING" id="1123501.Wenmar_01698"/>
<organism evidence="8 9">
    <name type="scientific">Wenxinia marina DSM 24838</name>
    <dbReference type="NCBI Taxonomy" id="1123501"/>
    <lineage>
        <taxon>Bacteria</taxon>
        <taxon>Pseudomonadati</taxon>
        <taxon>Pseudomonadota</taxon>
        <taxon>Alphaproteobacteria</taxon>
        <taxon>Rhodobacterales</taxon>
        <taxon>Roseobacteraceae</taxon>
        <taxon>Wenxinia</taxon>
    </lineage>
</organism>
<evidence type="ECO:0000313" key="9">
    <source>
        <dbReference type="Proteomes" id="UP000035100"/>
    </source>
</evidence>
<protein>
    <recommendedName>
        <fullName evidence="7">Phosphatidylglycerol lysyltransferase C-terminal domain-containing protein</fullName>
    </recommendedName>
</protein>
<dbReference type="GO" id="GO:0005886">
    <property type="term" value="C:plasma membrane"/>
    <property type="evidence" value="ECO:0007669"/>
    <property type="project" value="UniProtKB-SubCell"/>
</dbReference>
<dbReference type="eggNOG" id="COG2898">
    <property type="taxonomic scope" value="Bacteria"/>
</dbReference>
<comment type="caution">
    <text evidence="8">The sequence shown here is derived from an EMBL/GenBank/DDBJ whole genome shotgun (WGS) entry which is preliminary data.</text>
</comment>
<keyword evidence="5 6" id="KW-0472">Membrane</keyword>
<evidence type="ECO:0000313" key="8">
    <source>
        <dbReference type="EMBL" id="KIQ69336.1"/>
    </source>
</evidence>
<evidence type="ECO:0000256" key="2">
    <source>
        <dbReference type="ARBA" id="ARBA00022475"/>
    </source>
</evidence>
<sequence length="625" mass="64621">MIRFMGRGPRAWARGMLPVGGLAAGLWLLAQAAAGVDLAALRAALAQVGAGQWAVAAAATAVSLWSMGHLDRVVHRWLGTGVAGPRARRAGMVGVAIGQTVGFGLVSGTLARWRALPGTDLATAGLVALGASLAFFGATALLFGLSRALTGGGALALSGALLLIAAAIRSGAAAATLSALWTSGLDTAMAALALWAVWHGSPGMSFPAFWGAYLVALWAGLVSQSPGGVGVFEATLLALVPGGATPEALAALVAYRAVYHLVPAALALLALIRPEPAPAEDALRPAEATAEPALLAVAPDTDWGLVRQGGRLLAGGGCRWHRREMAGQFLTLGRPLGPPDLPALKDAARREGLPLALYRLDARTAHRARGTGWAVVRVGAEARIDPTGWSADGPARRQLRRKLSAASRAGLAVTVRAPADGPLPAREMAEVHAAWRTVHGSERGLVMGRFDPALLAGQAVILGHLDGRLVAFASFHVTGAGWGLDLMRQRPDVPQGTMQALIVAAIAAAAADGAPVLTLATVPDPHHPLARRLTARTRAGLHQFKASFAPDWRPVYAAAPNRAELALGLARIALATRFPRPVRPRRPDQGSLTLRLGEFRFEFTPRPCDPVPRAAAVAAGPRTGG</sequence>
<dbReference type="EMBL" id="AONG01000009">
    <property type="protein sequence ID" value="KIQ69336.1"/>
    <property type="molecule type" value="Genomic_DNA"/>
</dbReference>
<keyword evidence="3 6" id="KW-0812">Transmembrane</keyword>
<keyword evidence="2" id="KW-1003">Cell membrane</keyword>
<dbReference type="Pfam" id="PF09924">
    <property type="entry name" value="LPG_synthase_C"/>
    <property type="match status" value="1"/>
</dbReference>
<dbReference type="RefSeq" id="WP_156169278.1">
    <property type="nucleotide sequence ID" value="NZ_KB902299.1"/>
</dbReference>
<dbReference type="Proteomes" id="UP000035100">
    <property type="component" value="Unassembled WGS sequence"/>
</dbReference>
<reference evidence="8 9" key="1">
    <citation type="submission" date="2013-01" db="EMBL/GenBank/DDBJ databases">
        <authorList>
            <person name="Fiebig A."/>
            <person name="Goeker M."/>
            <person name="Klenk H.-P.P."/>
        </authorList>
    </citation>
    <scope>NUCLEOTIDE SEQUENCE [LARGE SCALE GENOMIC DNA]</scope>
    <source>
        <strain evidence="8 9">DSM 24838</strain>
    </source>
</reference>
<feature type="transmembrane region" description="Helical" evidence="6">
    <location>
        <begin position="123"/>
        <end position="145"/>
    </location>
</feature>
<evidence type="ECO:0000256" key="4">
    <source>
        <dbReference type="ARBA" id="ARBA00022989"/>
    </source>
</evidence>
<feature type="transmembrane region" description="Helical" evidence="6">
    <location>
        <begin position="210"/>
        <end position="232"/>
    </location>
</feature>
<feature type="domain" description="Phosphatidylglycerol lysyltransferase C-terminal" evidence="7">
    <location>
        <begin position="320"/>
        <end position="558"/>
    </location>
</feature>
<dbReference type="InterPro" id="IPR024320">
    <property type="entry name" value="LPG_synthase_C"/>
</dbReference>
<accession>A0A0D0PD11</accession>
<evidence type="ECO:0000256" key="3">
    <source>
        <dbReference type="ARBA" id="ARBA00022692"/>
    </source>
</evidence>
<dbReference type="PANTHER" id="PTHR34697">
    <property type="entry name" value="PHOSPHATIDYLGLYCEROL LYSYLTRANSFERASE"/>
    <property type="match status" value="1"/>
</dbReference>
<name>A0A0D0PD11_9RHOB</name>